<evidence type="ECO:0000256" key="1">
    <source>
        <dbReference type="SAM" id="MobiDB-lite"/>
    </source>
</evidence>
<reference evidence="2 3" key="1">
    <citation type="journal article" date="2019" name="Commun. Biol.">
        <title>The bagworm genome reveals a unique fibroin gene that provides high tensile strength.</title>
        <authorList>
            <person name="Kono N."/>
            <person name="Nakamura H."/>
            <person name="Ohtoshi R."/>
            <person name="Tomita M."/>
            <person name="Numata K."/>
            <person name="Arakawa K."/>
        </authorList>
    </citation>
    <scope>NUCLEOTIDE SEQUENCE [LARGE SCALE GENOMIC DNA]</scope>
</reference>
<sequence length="168" mass="17970">MQARTTSCRCGVNEPCGGVRRGARSAAARVNTARRRGSAAGSARALRSARETPAASICLTRNSHYAVWRRPAGLISTPAARANVTADWGASGACVAARRRAHSAAARSRPRPPADAATPDTSTTRRPPRAVPSRAHLANTAPTIRVRVITQSRCERNLNPTDRIMRRD</sequence>
<keyword evidence="3" id="KW-1185">Reference proteome</keyword>
<protein>
    <submittedName>
        <fullName evidence="2">Uncharacterized protein</fullName>
    </submittedName>
</protein>
<dbReference type="AlphaFoldDB" id="A0A4C1TLG2"/>
<feature type="compositionally biased region" description="Low complexity" evidence="1">
    <location>
        <begin position="114"/>
        <end position="125"/>
    </location>
</feature>
<evidence type="ECO:0000313" key="2">
    <source>
        <dbReference type="EMBL" id="GBP14287.1"/>
    </source>
</evidence>
<feature type="region of interest" description="Disordered" evidence="1">
    <location>
        <begin position="28"/>
        <end position="47"/>
    </location>
</feature>
<evidence type="ECO:0000313" key="3">
    <source>
        <dbReference type="Proteomes" id="UP000299102"/>
    </source>
</evidence>
<accession>A0A4C1TLG2</accession>
<gene>
    <name evidence="2" type="ORF">EVAR_7705_1</name>
</gene>
<proteinExistence type="predicted"/>
<comment type="caution">
    <text evidence="2">The sequence shown here is derived from an EMBL/GenBank/DDBJ whole genome shotgun (WGS) entry which is preliminary data.</text>
</comment>
<dbReference type="Proteomes" id="UP000299102">
    <property type="component" value="Unassembled WGS sequence"/>
</dbReference>
<organism evidence="2 3">
    <name type="scientific">Eumeta variegata</name>
    <name type="common">Bagworm moth</name>
    <name type="synonym">Eumeta japonica</name>
    <dbReference type="NCBI Taxonomy" id="151549"/>
    <lineage>
        <taxon>Eukaryota</taxon>
        <taxon>Metazoa</taxon>
        <taxon>Ecdysozoa</taxon>
        <taxon>Arthropoda</taxon>
        <taxon>Hexapoda</taxon>
        <taxon>Insecta</taxon>
        <taxon>Pterygota</taxon>
        <taxon>Neoptera</taxon>
        <taxon>Endopterygota</taxon>
        <taxon>Lepidoptera</taxon>
        <taxon>Glossata</taxon>
        <taxon>Ditrysia</taxon>
        <taxon>Tineoidea</taxon>
        <taxon>Psychidae</taxon>
        <taxon>Oiketicinae</taxon>
        <taxon>Eumeta</taxon>
    </lineage>
</organism>
<dbReference type="EMBL" id="BGZK01000062">
    <property type="protein sequence ID" value="GBP14287.1"/>
    <property type="molecule type" value="Genomic_DNA"/>
</dbReference>
<feature type="region of interest" description="Disordered" evidence="1">
    <location>
        <begin position="100"/>
        <end position="139"/>
    </location>
</feature>
<name>A0A4C1TLG2_EUMVA</name>